<name>A0A8W8N223_MAGGI</name>
<dbReference type="AlphaFoldDB" id="A0A8W8N223"/>
<dbReference type="Gene3D" id="2.60.40.10">
    <property type="entry name" value="Immunoglobulins"/>
    <property type="match status" value="1"/>
</dbReference>
<feature type="domain" description="C3H1-type" evidence="3">
    <location>
        <begin position="112"/>
        <end position="136"/>
    </location>
</feature>
<dbReference type="PROSITE" id="PS50103">
    <property type="entry name" value="ZF_C3H1"/>
    <property type="match status" value="2"/>
</dbReference>
<dbReference type="EnsemblMetazoa" id="G4035.1">
    <property type="protein sequence ID" value="G4035.1:cds"/>
    <property type="gene ID" value="G4035"/>
</dbReference>
<dbReference type="InterPro" id="IPR003961">
    <property type="entry name" value="FN3_dom"/>
</dbReference>
<organism evidence="5 6">
    <name type="scientific">Magallana gigas</name>
    <name type="common">Pacific oyster</name>
    <name type="synonym">Crassostrea gigas</name>
    <dbReference type="NCBI Taxonomy" id="29159"/>
    <lineage>
        <taxon>Eukaryota</taxon>
        <taxon>Metazoa</taxon>
        <taxon>Spiralia</taxon>
        <taxon>Lophotrochozoa</taxon>
        <taxon>Mollusca</taxon>
        <taxon>Bivalvia</taxon>
        <taxon>Autobranchia</taxon>
        <taxon>Pteriomorphia</taxon>
        <taxon>Ostreida</taxon>
        <taxon>Ostreoidea</taxon>
        <taxon>Ostreidae</taxon>
        <taxon>Magallana</taxon>
    </lineage>
</organism>
<feature type="domain" description="Fibronectin type-III" evidence="4">
    <location>
        <begin position="284"/>
        <end position="380"/>
    </location>
</feature>
<accession>A0A8W8N223</accession>
<evidence type="ECO:0000256" key="2">
    <source>
        <dbReference type="SAM" id="MobiDB-lite"/>
    </source>
</evidence>
<keyword evidence="1" id="KW-0862">Zinc</keyword>
<dbReference type="Gene3D" id="4.10.1000.10">
    <property type="entry name" value="Zinc finger, CCCH-type"/>
    <property type="match status" value="1"/>
</dbReference>
<dbReference type="PANTHER" id="PTHR32046:SF14">
    <property type="match status" value="1"/>
</dbReference>
<dbReference type="InterPro" id="IPR000571">
    <property type="entry name" value="Znf_CCCH"/>
</dbReference>
<sequence length="924" mass="106473">MKKQARSATRYLSGESQIDPTVVRYAVSYIVTSTDGQLPVHMLGQHLRQNPQLSNLSIDDLLRILDSYNSIFELKDTDRGKSHINVLLAFEFQVCDQPKKCGGYPTCRDLHICKYFIQNKCRQTQAQRCQFGHDLHSEHNLQILQEKYMDRIDPQKLKEWIQHHHIRRFRTSRPPQVCTFYNTEGGCSKNDKCPFLHLCSFFVSRRCRYGSKCKRSHALSSERNKEILCGHGIDITENEDQILDILSKNRSQYARTDNDESQRSENKTPVPYNRDVKEETKNMTPEAPFLVSAKSDRMTLQWKNIGDFTSDFEYQIQYKQVPDGRWITHESAVSHDSSRAVITGLKSRTAYCFKVRIINAREGKEYPFSLESKTFITPESPAFQMRNRSTKVKLLDNPDINAYLLPAKENKAARNETTKSRKLVLGSKRWGINDKTIMLVGATGSGKSTLIEGFANYLFGVNWEDDFRFTLLDLQHEEKGRLKDQAVSQTEWITCYSIYPDIDVPTKLDYALHIVDTPGFGDTRGIQRDEEITKQIGELFELHGDKGIACLDAVCFLVKAPDARLTPSQEYIMNFILSLFGIDMEDNICICITFAEAQEPPVLASLAKFCLPHKYYFKFNNSALFACNENKDNLASGFWKIGMESFDSFFERLDRMETKGLHLTKEVRKMRQDLEITVHNLQSLITAGLGKISALEEEMSILKECKKKKQDNEDFSYEVTEQVQEKEDISGKGQHTTNCLTCNYTCHEKCSIPENSWKSHCIAMDEHGNCKQCPGNCHWQEHHNNPYIIRWISKKVTKTYFGKLKLYTTATEQISSQTEVLQKMADSVKQVEIEIAQLLDQVTKCNNWLKKFALKENPMKTAEYIELMIESEKRERKSGYMLRIKVLEDCRRKAMIGNEATGFLCKAGQTRRGATSRMSQLLNH</sequence>
<dbReference type="Pfam" id="PF00041">
    <property type="entry name" value="fn3"/>
    <property type="match status" value="1"/>
</dbReference>
<evidence type="ECO:0000256" key="1">
    <source>
        <dbReference type="PROSITE-ProRule" id="PRU00723"/>
    </source>
</evidence>
<feature type="domain" description="C3H1-type" evidence="3">
    <location>
        <begin position="172"/>
        <end position="200"/>
    </location>
</feature>
<keyword evidence="1" id="KW-0863">Zinc-finger</keyword>
<dbReference type="SUPFAM" id="SSF49265">
    <property type="entry name" value="Fibronectin type III"/>
    <property type="match status" value="1"/>
</dbReference>
<dbReference type="GO" id="GO:0008270">
    <property type="term" value="F:zinc ion binding"/>
    <property type="evidence" value="ECO:0007669"/>
    <property type="project" value="UniProtKB-KW"/>
</dbReference>
<evidence type="ECO:0000259" key="4">
    <source>
        <dbReference type="PROSITE" id="PS50853"/>
    </source>
</evidence>
<evidence type="ECO:0000313" key="6">
    <source>
        <dbReference type="Proteomes" id="UP000005408"/>
    </source>
</evidence>
<proteinExistence type="predicted"/>
<reference evidence="5" key="1">
    <citation type="submission" date="2022-08" db="UniProtKB">
        <authorList>
            <consortium name="EnsemblMetazoa"/>
        </authorList>
    </citation>
    <scope>IDENTIFICATION</scope>
    <source>
        <strain evidence="5">05x7-T-G4-1.051#20</strain>
    </source>
</reference>
<feature type="zinc finger region" description="C3H1-type" evidence="1">
    <location>
        <begin position="112"/>
        <end position="136"/>
    </location>
</feature>
<dbReference type="InterPro" id="IPR057602">
    <property type="entry name" value="Zfn-CCCH_PARP12"/>
</dbReference>
<dbReference type="OrthoDB" id="6103492at2759"/>
<dbReference type="SMART" id="SM00060">
    <property type="entry name" value="FN3"/>
    <property type="match status" value="1"/>
</dbReference>
<protein>
    <recommendedName>
        <fullName evidence="7">Fibronectin type-III domain-containing protein</fullName>
    </recommendedName>
</protein>
<evidence type="ECO:0000313" key="5">
    <source>
        <dbReference type="EnsemblMetazoa" id="G4035.1:cds"/>
    </source>
</evidence>
<keyword evidence="6" id="KW-1185">Reference proteome</keyword>
<dbReference type="CDD" id="cd00063">
    <property type="entry name" value="FN3"/>
    <property type="match status" value="1"/>
</dbReference>
<dbReference type="Gene3D" id="3.40.50.300">
    <property type="entry name" value="P-loop containing nucleotide triphosphate hydrolases"/>
    <property type="match status" value="1"/>
</dbReference>
<dbReference type="PROSITE" id="PS50853">
    <property type="entry name" value="FN3"/>
    <property type="match status" value="1"/>
</dbReference>
<dbReference type="InterPro" id="IPR027417">
    <property type="entry name" value="P-loop_NTPase"/>
</dbReference>
<keyword evidence="1" id="KW-0479">Metal-binding</keyword>
<dbReference type="OMA" id="WITHESA"/>
<evidence type="ECO:0008006" key="7">
    <source>
        <dbReference type="Google" id="ProtNLM"/>
    </source>
</evidence>
<feature type="compositionally biased region" description="Basic and acidic residues" evidence="2">
    <location>
        <begin position="256"/>
        <end position="266"/>
    </location>
</feature>
<dbReference type="PANTHER" id="PTHR32046">
    <property type="entry name" value="G DOMAIN-CONTAINING PROTEIN"/>
    <property type="match status" value="1"/>
</dbReference>
<dbReference type="InterPro" id="IPR036116">
    <property type="entry name" value="FN3_sf"/>
</dbReference>
<evidence type="ECO:0000259" key="3">
    <source>
        <dbReference type="PROSITE" id="PS50103"/>
    </source>
</evidence>
<dbReference type="Proteomes" id="UP000005408">
    <property type="component" value="Unassembled WGS sequence"/>
</dbReference>
<dbReference type="SUPFAM" id="SSF52540">
    <property type="entry name" value="P-loop containing nucleoside triphosphate hydrolases"/>
    <property type="match status" value="2"/>
</dbReference>
<dbReference type="SMART" id="SM00356">
    <property type="entry name" value="ZnF_C3H1"/>
    <property type="match status" value="3"/>
</dbReference>
<feature type="region of interest" description="Disordered" evidence="2">
    <location>
        <begin position="253"/>
        <end position="273"/>
    </location>
</feature>
<dbReference type="InterPro" id="IPR013783">
    <property type="entry name" value="Ig-like_fold"/>
</dbReference>
<feature type="zinc finger region" description="C3H1-type" evidence="1">
    <location>
        <begin position="172"/>
        <end position="200"/>
    </location>
</feature>
<dbReference type="Pfam" id="PF25261">
    <property type="entry name" value="zf-CCCH_PARP12"/>
    <property type="match status" value="1"/>
</dbReference>